<evidence type="ECO:0000259" key="8">
    <source>
        <dbReference type="PROSITE" id="PS50090"/>
    </source>
</evidence>
<dbReference type="Gene3D" id="1.10.10.60">
    <property type="entry name" value="Homeodomain-like"/>
    <property type="match status" value="2"/>
</dbReference>
<protein>
    <recommendedName>
        <fullName evidence="12">Transcription factor MYB44</fullName>
    </recommendedName>
</protein>
<dbReference type="GO" id="GO:0000978">
    <property type="term" value="F:RNA polymerase II cis-regulatory region sequence-specific DNA binding"/>
    <property type="evidence" value="ECO:0007669"/>
    <property type="project" value="TreeGrafter"/>
</dbReference>
<dbReference type="InterPro" id="IPR009057">
    <property type="entry name" value="Homeodomain-like_sf"/>
</dbReference>
<dbReference type="SUPFAM" id="SSF46689">
    <property type="entry name" value="Homeodomain-like"/>
    <property type="match status" value="1"/>
</dbReference>
<reference evidence="10" key="1">
    <citation type="submission" date="2022-05" db="EMBL/GenBank/DDBJ databases">
        <title>The Musa troglodytarum L. genome provides insights into the mechanism of non-climacteric behaviour and enrichment of carotenoids.</title>
        <authorList>
            <person name="Wang J."/>
        </authorList>
    </citation>
    <scope>NUCLEOTIDE SEQUENCE</scope>
    <source>
        <tissue evidence="10">Leaf</tissue>
    </source>
</reference>
<dbReference type="PROSITE" id="PS50090">
    <property type="entry name" value="MYB_LIKE"/>
    <property type="match status" value="2"/>
</dbReference>
<accession>A0A9E7H2X9</accession>
<organism evidence="10 11">
    <name type="scientific">Musa troglodytarum</name>
    <name type="common">fe'i banana</name>
    <dbReference type="NCBI Taxonomy" id="320322"/>
    <lineage>
        <taxon>Eukaryota</taxon>
        <taxon>Viridiplantae</taxon>
        <taxon>Streptophyta</taxon>
        <taxon>Embryophyta</taxon>
        <taxon>Tracheophyta</taxon>
        <taxon>Spermatophyta</taxon>
        <taxon>Magnoliopsida</taxon>
        <taxon>Liliopsida</taxon>
        <taxon>Zingiberales</taxon>
        <taxon>Musaceae</taxon>
        <taxon>Musa</taxon>
    </lineage>
</organism>
<dbReference type="Pfam" id="PF00249">
    <property type="entry name" value="Myb_DNA-binding"/>
    <property type="match status" value="2"/>
</dbReference>
<dbReference type="SMART" id="SM00717">
    <property type="entry name" value="SANT"/>
    <property type="match status" value="2"/>
</dbReference>
<evidence type="ECO:0000256" key="3">
    <source>
        <dbReference type="ARBA" id="ARBA00023015"/>
    </source>
</evidence>
<dbReference type="FunFam" id="1.10.10.60:FF:000060">
    <property type="entry name" value="MYB transcription factor"/>
    <property type="match status" value="1"/>
</dbReference>
<sequence>KETGAASGRRVGIASCIQTKPPEPEGSGRAVDSMAATTGRSRCKEAARIKGPWSPEEDTSLQRLVQRHGPRNWSLISRSIPGRSGKSCRLRWCNQLSPQVEHRPFTAEEDEIIIRTHRRYGNKWATIARLLSGRTDNAIKNHWNSTLKRKYTPPCASSGDGGLQHHYDAIMAAKAATAIEQDDEPEEARALERASSDGPVLLSGGAGLWLNPGSPSESDVSDSSHHSHPVPRTGGVVLHSSPCRGPHQAEPTTAATIAATPIHNDDDPVTSLTLSLPGSDPMDTSSDHHHQGSPVNSIQNQLQLLPTSAPTPQPVTQRPTPIAFSAEFLAVMQEMIRKEVRCYMAGLEQSRMLCGMQPPPEGVRNAAMNHIGVTKIE</sequence>
<dbReference type="PANTHER" id="PTHR45614">
    <property type="entry name" value="MYB PROTEIN-RELATED"/>
    <property type="match status" value="1"/>
</dbReference>
<evidence type="ECO:0000256" key="4">
    <source>
        <dbReference type="ARBA" id="ARBA00023125"/>
    </source>
</evidence>
<dbReference type="GO" id="GO:0005634">
    <property type="term" value="C:nucleus"/>
    <property type="evidence" value="ECO:0007669"/>
    <property type="project" value="UniProtKB-SubCell"/>
</dbReference>
<comment type="subcellular location">
    <subcellularLocation>
        <location evidence="1">Nucleus</location>
    </subcellularLocation>
</comment>
<evidence type="ECO:0000256" key="5">
    <source>
        <dbReference type="ARBA" id="ARBA00023163"/>
    </source>
</evidence>
<keyword evidence="4" id="KW-0238">DNA-binding</keyword>
<dbReference type="InterPro" id="IPR050560">
    <property type="entry name" value="MYB_TF"/>
</dbReference>
<dbReference type="PROSITE" id="PS51294">
    <property type="entry name" value="HTH_MYB"/>
    <property type="match status" value="2"/>
</dbReference>
<evidence type="ECO:0000256" key="6">
    <source>
        <dbReference type="ARBA" id="ARBA00023242"/>
    </source>
</evidence>
<dbReference type="PANTHER" id="PTHR45614:SF124">
    <property type="entry name" value="OS03G0424300 PROTEIN"/>
    <property type="match status" value="1"/>
</dbReference>
<keyword evidence="11" id="KW-1185">Reference proteome</keyword>
<gene>
    <name evidence="10" type="ORF">MUK42_08047</name>
</gene>
<dbReference type="OrthoDB" id="2143914at2759"/>
<keyword evidence="5" id="KW-0804">Transcription</keyword>
<dbReference type="EMBL" id="CP097510">
    <property type="protein sequence ID" value="URE25740.1"/>
    <property type="molecule type" value="Genomic_DNA"/>
</dbReference>
<feature type="region of interest" description="Disordered" evidence="7">
    <location>
        <begin position="178"/>
        <end position="298"/>
    </location>
</feature>
<evidence type="ECO:0000313" key="10">
    <source>
        <dbReference type="EMBL" id="URE25740.1"/>
    </source>
</evidence>
<feature type="domain" description="HTH myb-type" evidence="9">
    <location>
        <begin position="97"/>
        <end position="151"/>
    </location>
</feature>
<evidence type="ECO:0008006" key="12">
    <source>
        <dbReference type="Google" id="ProtNLM"/>
    </source>
</evidence>
<evidence type="ECO:0000256" key="2">
    <source>
        <dbReference type="ARBA" id="ARBA00022737"/>
    </source>
</evidence>
<dbReference type="CDD" id="cd00167">
    <property type="entry name" value="SANT"/>
    <property type="match status" value="2"/>
</dbReference>
<feature type="region of interest" description="Disordered" evidence="7">
    <location>
        <begin position="1"/>
        <end position="57"/>
    </location>
</feature>
<feature type="compositionally biased region" description="Low complexity" evidence="7">
    <location>
        <begin position="251"/>
        <end position="262"/>
    </location>
</feature>
<feature type="domain" description="Myb-like" evidence="8">
    <location>
        <begin position="97"/>
        <end position="147"/>
    </location>
</feature>
<name>A0A9E7H2X9_9LILI</name>
<proteinExistence type="predicted"/>
<feature type="domain" description="HTH myb-type" evidence="9">
    <location>
        <begin position="50"/>
        <end position="96"/>
    </location>
</feature>
<dbReference type="GO" id="GO:0000981">
    <property type="term" value="F:DNA-binding transcription factor activity, RNA polymerase II-specific"/>
    <property type="evidence" value="ECO:0007669"/>
    <property type="project" value="TreeGrafter"/>
</dbReference>
<dbReference type="InterPro" id="IPR017930">
    <property type="entry name" value="Myb_dom"/>
</dbReference>
<feature type="non-terminal residue" evidence="10">
    <location>
        <position position="1"/>
    </location>
</feature>
<evidence type="ECO:0000256" key="7">
    <source>
        <dbReference type="SAM" id="MobiDB-lite"/>
    </source>
</evidence>
<dbReference type="InterPro" id="IPR001005">
    <property type="entry name" value="SANT/Myb"/>
</dbReference>
<dbReference type="Proteomes" id="UP001055439">
    <property type="component" value="Chromosome 8"/>
</dbReference>
<keyword evidence="6" id="KW-0539">Nucleus</keyword>
<evidence type="ECO:0000313" key="11">
    <source>
        <dbReference type="Proteomes" id="UP001055439"/>
    </source>
</evidence>
<keyword evidence="2" id="KW-0677">Repeat</keyword>
<feature type="domain" description="Myb-like" evidence="8">
    <location>
        <begin position="45"/>
        <end position="96"/>
    </location>
</feature>
<evidence type="ECO:0000256" key="1">
    <source>
        <dbReference type="ARBA" id="ARBA00004123"/>
    </source>
</evidence>
<keyword evidence="3" id="KW-0805">Transcription regulation</keyword>
<dbReference type="AlphaFoldDB" id="A0A9E7H2X9"/>
<evidence type="ECO:0000259" key="9">
    <source>
        <dbReference type="PROSITE" id="PS51294"/>
    </source>
</evidence>